<evidence type="ECO:0000313" key="6">
    <source>
        <dbReference type="EMBL" id="SEF52503.1"/>
    </source>
</evidence>
<keyword evidence="1" id="KW-0719">Serine esterase</keyword>
<dbReference type="InterPro" id="IPR054579">
    <property type="entry name" value="GCE-like_dom"/>
</dbReference>
<feature type="domain" description="4-O-methyl-glucuronoyl methylesterase-like" evidence="5">
    <location>
        <begin position="160"/>
        <end position="372"/>
    </location>
</feature>
<dbReference type="SUPFAM" id="SSF53474">
    <property type="entry name" value="alpha/beta-Hydrolases"/>
    <property type="match status" value="2"/>
</dbReference>
<dbReference type="AlphaFoldDB" id="A0A8G2BU85"/>
<proteinExistence type="predicted"/>
<keyword evidence="6" id="KW-0031">Aminopeptidase</keyword>
<name>A0A8G2BU85_9BACT</name>
<dbReference type="GO" id="GO:0004177">
    <property type="term" value="F:aminopeptidase activity"/>
    <property type="evidence" value="ECO:0007669"/>
    <property type="project" value="UniProtKB-KW"/>
</dbReference>
<organism evidence="6 7">
    <name type="scientific">Parabacteroides chinchillae</name>
    <dbReference type="NCBI Taxonomy" id="871327"/>
    <lineage>
        <taxon>Bacteria</taxon>
        <taxon>Pseudomonadati</taxon>
        <taxon>Bacteroidota</taxon>
        <taxon>Bacteroidia</taxon>
        <taxon>Bacteroidales</taxon>
        <taxon>Tannerellaceae</taxon>
        <taxon>Parabacteroides</taxon>
    </lineage>
</organism>
<dbReference type="InterPro" id="IPR050261">
    <property type="entry name" value="FrsA_esterase"/>
</dbReference>
<feature type="signal peptide" evidence="4">
    <location>
        <begin position="1"/>
        <end position="23"/>
    </location>
</feature>
<protein>
    <submittedName>
        <fullName evidence="6">Serine aminopeptidase, S33</fullName>
    </submittedName>
</protein>
<evidence type="ECO:0000259" key="5">
    <source>
        <dbReference type="Pfam" id="PF22244"/>
    </source>
</evidence>
<dbReference type="Gene3D" id="3.40.50.1820">
    <property type="entry name" value="alpha/beta hydrolase"/>
    <property type="match status" value="2"/>
</dbReference>
<keyword evidence="2 4" id="KW-0732">Signal</keyword>
<dbReference type="Proteomes" id="UP000236725">
    <property type="component" value="Unassembled WGS sequence"/>
</dbReference>
<comment type="caution">
    <text evidence="6">The sequence shown here is derived from an EMBL/GenBank/DDBJ whole genome shotgun (WGS) entry which is preliminary data.</text>
</comment>
<feature type="chain" id="PRO_5034200294" evidence="4">
    <location>
        <begin position="24"/>
        <end position="777"/>
    </location>
</feature>
<evidence type="ECO:0000256" key="1">
    <source>
        <dbReference type="ARBA" id="ARBA00022487"/>
    </source>
</evidence>
<dbReference type="EMBL" id="FNVS01000002">
    <property type="protein sequence ID" value="SEF52503.1"/>
    <property type="molecule type" value="Genomic_DNA"/>
</dbReference>
<gene>
    <name evidence="6" type="ORF">SAMN05444001_10279</name>
</gene>
<dbReference type="PANTHER" id="PTHR22946:SF9">
    <property type="entry name" value="POLYKETIDE TRANSFERASE AF380"/>
    <property type="match status" value="1"/>
</dbReference>
<dbReference type="PANTHER" id="PTHR22946">
    <property type="entry name" value="DIENELACTONE HYDROLASE DOMAIN-CONTAINING PROTEIN-RELATED"/>
    <property type="match status" value="1"/>
</dbReference>
<accession>A0A8G2BU85</accession>
<keyword evidence="3" id="KW-0378">Hydrolase</keyword>
<dbReference type="InterPro" id="IPR029058">
    <property type="entry name" value="AB_hydrolase_fold"/>
</dbReference>
<dbReference type="RefSeq" id="WP_103982374.1">
    <property type="nucleotide sequence ID" value="NZ_FNVS01000002.1"/>
</dbReference>
<keyword evidence="6" id="KW-0645">Protease</keyword>
<evidence type="ECO:0000256" key="2">
    <source>
        <dbReference type="ARBA" id="ARBA00022729"/>
    </source>
</evidence>
<reference evidence="6 7" key="1">
    <citation type="submission" date="2016-10" db="EMBL/GenBank/DDBJ databases">
        <authorList>
            <person name="Varghese N."/>
            <person name="Submissions S."/>
        </authorList>
    </citation>
    <scope>NUCLEOTIDE SEQUENCE [LARGE SCALE GENOMIC DNA]</scope>
    <source>
        <strain evidence="6 7">DSM 29073</strain>
    </source>
</reference>
<evidence type="ECO:0000256" key="3">
    <source>
        <dbReference type="ARBA" id="ARBA00022801"/>
    </source>
</evidence>
<feature type="domain" description="4-O-methyl-glucuronoyl methylesterase-like" evidence="5">
    <location>
        <begin position="592"/>
        <end position="744"/>
    </location>
</feature>
<dbReference type="GO" id="GO:0052689">
    <property type="term" value="F:carboxylic ester hydrolase activity"/>
    <property type="evidence" value="ECO:0007669"/>
    <property type="project" value="UniProtKB-KW"/>
</dbReference>
<sequence>MSKRIIIFALVSMLYATCSALYAQSPAEQERREQYLKEILAINVPEDHRANISRRITIQDSTWLDWLHRTGELPPDFQNMVSVPFLPEPLVMDKNGKQVNITSIDQWQVKRNDIKDKYQYWVSGHRPPAPSSFQSVILSEHKEGGVLIQMIEMRFGPSNKAKMTIELMIPDGDRPLPVYMTQWSHRNWAQLAVERGYIACVYAAADKKDDTQDYQEIYPDYDFTCLMRRAWGASRVVDYLYTRPEVDKGKIAITGHSRNGKQSLWAAAFDDRITAVITSSCGTGGITPWRFSDPQYCNQTLDDITANAAHWFHPRLRFFFGREDKLPVDQNLMISLIAPRPLLFQYSIVEEQLNPWANEQCYQSVKKVYDFLKADNKIAVYARLGEHAAMARDLERGLDFLDIQFGRKQYPWVNNLYFDFTFDKWAKTHQAEKQTKNQIHPVILQSEYRDTIAFLSDKKLIQHHIDWLLGTKPPQVKPVEIVPVPSFETDWIGWITKRPVVPNADIMHIAPYTAMGNHMCGNLYVPKNRKKDAKLPVIIYLHSYSYAHGYAHGYNKDLTGRGNSHLFQHLIDKGFAVLAIDMFGFGTRMLEAQYFYDRFSEWSKMGKMVEDVKYCVDAVDAFSFLDNKNIFILGNTIGGTVGMIAAAQDVRIAGVAAVASVTPWRTSNKQYASIRSYADAHGFIPRLGWFVDEPGKVPADYAEIMACIAPRPLMIVAPALDRYEDEKAVQSCIDAVSNLYDIYGKKESLNVQKPLDINRISWEMTDQIADFFQQQIK</sequence>
<evidence type="ECO:0000313" key="7">
    <source>
        <dbReference type="Proteomes" id="UP000236725"/>
    </source>
</evidence>
<evidence type="ECO:0000256" key="4">
    <source>
        <dbReference type="SAM" id="SignalP"/>
    </source>
</evidence>
<keyword evidence="7" id="KW-1185">Reference proteome</keyword>
<dbReference type="Pfam" id="PF22244">
    <property type="entry name" value="GCE_fung"/>
    <property type="match status" value="2"/>
</dbReference>